<dbReference type="GO" id="GO:0008610">
    <property type="term" value="P:lipid biosynthetic process"/>
    <property type="evidence" value="ECO:0007669"/>
    <property type="project" value="InterPro"/>
</dbReference>
<organism evidence="7">
    <name type="scientific">marine metagenome</name>
    <dbReference type="NCBI Taxonomy" id="408172"/>
    <lineage>
        <taxon>unclassified sequences</taxon>
        <taxon>metagenomes</taxon>
        <taxon>ecological metagenomes</taxon>
    </lineage>
</organism>
<feature type="transmembrane region" description="Helical" evidence="5">
    <location>
        <begin position="67"/>
        <end position="86"/>
    </location>
</feature>
<evidence type="ECO:0000256" key="2">
    <source>
        <dbReference type="ARBA" id="ARBA00022692"/>
    </source>
</evidence>
<feature type="transmembrane region" description="Helical" evidence="5">
    <location>
        <begin position="278"/>
        <end position="295"/>
    </location>
</feature>
<comment type="subcellular location">
    <subcellularLocation>
        <location evidence="1">Membrane</location>
    </subcellularLocation>
</comment>
<dbReference type="Pfam" id="PF04116">
    <property type="entry name" value="FA_hydroxylase"/>
    <property type="match status" value="1"/>
</dbReference>
<keyword evidence="3 5" id="KW-1133">Transmembrane helix</keyword>
<dbReference type="InterPro" id="IPR006694">
    <property type="entry name" value="Fatty_acid_hydroxylase"/>
</dbReference>
<dbReference type="GO" id="GO:0016491">
    <property type="term" value="F:oxidoreductase activity"/>
    <property type="evidence" value="ECO:0007669"/>
    <property type="project" value="InterPro"/>
</dbReference>
<evidence type="ECO:0000313" key="7">
    <source>
        <dbReference type="EMBL" id="SVA87182.1"/>
    </source>
</evidence>
<feature type="transmembrane region" description="Helical" evidence="5">
    <location>
        <begin position="118"/>
        <end position="141"/>
    </location>
</feature>
<evidence type="ECO:0000256" key="5">
    <source>
        <dbReference type="SAM" id="Phobius"/>
    </source>
</evidence>
<feature type="domain" description="Fatty acid hydroxylase" evidence="6">
    <location>
        <begin position="210"/>
        <end position="342"/>
    </location>
</feature>
<dbReference type="GO" id="GO:0005506">
    <property type="term" value="F:iron ion binding"/>
    <property type="evidence" value="ECO:0007669"/>
    <property type="project" value="InterPro"/>
</dbReference>
<name>A0A381ZEB7_9ZZZZ</name>
<evidence type="ECO:0000256" key="3">
    <source>
        <dbReference type="ARBA" id="ARBA00022989"/>
    </source>
</evidence>
<keyword evidence="2 5" id="KW-0812">Transmembrane</keyword>
<dbReference type="GO" id="GO:0016020">
    <property type="term" value="C:membrane"/>
    <property type="evidence" value="ECO:0007669"/>
    <property type="project" value="UniProtKB-SubCell"/>
</dbReference>
<evidence type="ECO:0000256" key="1">
    <source>
        <dbReference type="ARBA" id="ARBA00004370"/>
    </source>
</evidence>
<gene>
    <name evidence="7" type="ORF">METZ01_LOCUS140036</name>
</gene>
<feature type="transmembrane region" description="Helical" evidence="5">
    <location>
        <begin position="93"/>
        <end position="112"/>
    </location>
</feature>
<dbReference type="PANTHER" id="PTHR11863">
    <property type="entry name" value="STEROL DESATURASE"/>
    <property type="match status" value="1"/>
</dbReference>
<evidence type="ECO:0000259" key="6">
    <source>
        <dbReference type="Pfam" id="PF04116"/>
    </source>
</evidence>
<dbReference type="InterPro" id="IPR050307">
    <property type="entry name" value="Sterol_Desaturase_Related"/>
</dbReference>
<feature type="transmembrane region" description="Helical" evidence="5">
    <location>
        <begin position="27"/>
        <end position="47"/>
    </location>
</feature>
<feature type="transmembrane region" description="Helical" evidence="5">
    <location>
        <begin position="198"/>
        <end position="218"/>
    </location>
</feature>
<evidence type="ECO:0000256" key="4">
    <source>
        <dbReference type="ARBA" id="ARBA00023136"/>
    </source>
</evidence>
<proteinExistence type="predicted"/>
<sequence>MVKHSKTNQKNGTSYARLKFGEGYISGYLAIFFALISFGGVLCFLFPEILTTPEYRHNYPVEILRGVLLMCMLFSFLFALVSLILCKSKIPSLLATVISGLSILMGGATVEIKQFNDLGFYVSLDWLLLDLLVLALIFIPVELLFPKRTNQSKFHEEWKTDLIYFAFGHLLIQMTAVSVQAPASYYFGSLHLEDLHHFVQALPFLIELPLALLVTDLFQYSAHRVFHRIPFLWRFHAVHHSIRAVDWMAGSRLHIIDVLVTRAFSYLPLYVLGFSIEVFYVYVIIVSLQAVLAHANTRIQFGFLKYLIVTPQYHHWHHSDNPSAYDKNFAIHFPFIDFLFGTYHLPGNQWPESTGLADTSFPKGYFKQFAFPFWKNPSDQRDMKDASER</sequence>
<protein>
    <recommendedName>
        <fullName evidence="6">Fatty acid hydroxylase domain-containing protein</fullName>
    </recommendedName>
</protein>
<dbReference type="AlphaFoldDB" id="A0A381ZEB7"/>
<accession>A0A381ZEB7</accession>
<feature type="transmembrane region" description="Helical" evidence="5">
    <location>
        <begin position="162"/>
        <end position="186"/>
    </location>
</feature>
<keyword evidence="4 5" id="KW-0472">Membrane</keyword>
<dbReference type="EMBL" id="UINC01020862">
    <property type="protein sequence ID" value="SVA87182.1"/>
    <property type="molecule type" value="Genomic_DNA"/>
</dbReference>
<reference evidence="7" key="1">
    <citation type="submission" date="2018-05" db="EMBL/GenBank/DDBJ databases">
        <authorList>
            <person name="Lanie J.A."/>
            <person name="Ng W.-L."/>
            <person name="Kazmierczak K.M."/>
            <person name="Andrzejewski T.M."/>
            <person name="Davidsen T.M."/>
            <person name="Wayne K.J."/>
            <person name="Tettelin H."/>
            <person name="Glass J.I."/>
            <person name="Rusch D."/>
            <person name="Podicherti R."/>
            <person name="Tsui H.-C.T."/>
            <person name="Winkler M.E."/>
        </authorList>
    </citation>
    <scope>NUCLEOTIDE SEQUENCE</scope>
</reference>